<comment type="similarity">
    <text evidence="2">Belongs to the AAA ATPase family. BCS1 subfamily.</text>
</comment>
<feature type="compositionally biased region" description="Basic and acidic residues" evidence="13">
    <location>
        <begin position="334"/>
        <end position="352"/>
    </location>
</feature>
<keyword evidence="10" id="KW-0472">Membrane</keyword>
<dbReference type="SMART" id="SM00382">
    <property type="entry name" value="AAA"/>
    <property type="match status" value="1"/>
</dbReference>
<dbReference type="GO" id="GO:0016887">
    <property type="term" value="F:ATP hydrolysis activity"/>
    <property type="evidence" value="ECO:0007669"/>
    <property type="project" value="InterPro"/>
</dbReference>
<comment type="subcellular location">
    <subcellularLocation>
        <location evidence="1">Mitochondrion inner membrane</location>
        <topology evidence="1">Single-pass membrane protein</topology>
    </subcellularLocation>
</comment>
<dbReference type="AlphaFoldDB" id="A0AAW0EEP9"/>
<dbReference type="InterPro" id="IPR014851">
    <property type="entry name" value="BCS1_N"/>
</dbReference>
<evidence type="ECO:0000313" key="17">
    <source>
        <dbReference type="Proteomes" id="UP001383192"/>
    </source>
</evidence>
<keyword evidence="3" id="KW-0812">Transmembrane</keyword>
<dbReference type="EMBL" id="JAYKXP010000001">
    <property type="protein sequence ID" value="KAK7062605.1"/>
    <property type="molecule type" value="Genomic_DNA"/>
</dbReference>
<comment type="catalytic activity">
    <reaction evidence="11">
        <text>ATP + H2O = ADP + phosphate + H(+)</text>
        <dbReference type="Rhea" id="RHEA:13065"/>
        <dbReference type="ChEBI" id="CHEBI:15377"/>
        <dbReference type="ChEBI" id="CHEBI:15378"/>
        <dbReference type="ChEBI" id="CHEBI:30616"/>
        <dbReference type="ChEBI" id="CHEBI:43474"/>
        <dbReference type="ChEBI" id="CHEBI:456216"/>
    </reaction>
    <physiologicalReaction direction="left-to-right" evidence="11">
        <dbReference type="Rhea" id="RHEA:13066"/>
    </physiologicalReaction>
</comment>
<evidence type="ECO:0000256" key="6">
    <source>
        <dbReference type="ARBA" id="ARBA00022801"/>
    </source>
</evidence>
<evidence type="ECO:0000256" key="9">
    <source>
        <dbReference type="ARBA" id="ARBA00023128"/>
    </source>
</evidence>
<keyword evidence="7 12" id="KW-0067">ATP-binding</keyword>
<evidence type="ECO:0000256" key="3">
    <source>
        <dbReference type="ARBA" id="ARBA00022692"/>
    </source>
</evidence>
<feature type="compositionally biased region" description="Polar residues" evidence="13">
    <location>
        <begin position="447"/>
        <end position="458"/>
    </location>
</feature>
<keyword evidence="8" id="KW-1133">Transmembrane helix</keyword>
<proteinExistence type="inferred from homology"/>
<dbReference type="PANTHER" id="PTHR23070">
    <property type="entry name" value="BCS1 AAA-TYPE ATPASE"/>
    <property type="match status" value="1"/>
</dbReference>
<comment type="caution">
    <text evidence="16">The sequence shown here is derived from an EMBL/GenBank/DDBJ whole genome shotgun (WGS) entry which is preliminary data.</text>
</comment>
<evidence type="ECO:0000313" key="16">
    <source>
        <dbReference type="EMBL" id="KAK7062605.1"/>
    </source>
</evidence>
<dbReference type="InterPro" id="IPR027417">
    <property type="entry name" value="P-loop_NTPase"/>
</dbReference>
<gene>
    <name evidence="16" type="ORF">VNI00_000093</name>
</gene>
<evidence type="ECO:0000259" key="14">
    <source>
        <dbReference type="SMART" id="SM00382"/>
    </source>
</evidence>
<keyword evidence="17" id="KW-1185">Reference proteome</keyword>
<dbReference type="GO" id="GO:0005743">
    <property type="term" value="C:mitochondrial inner membrane"/>
    <property type="evidence" value="ECO:0007669"/>
    <property type="project" value="UniProtKB-SubCell"/>
</dbReference>
<dbReference type="GO" id="GO:0005524">
    <property type="term" value="F:ATP binding"/>
    <property type="evidence" value="ECO:0007669"/>
    <property type="project" value="UniProtKB-KW"/>
</dbReference>
<dbReference type="Gene3D" id="3.40.50.300">
    <property type="entry name" value="P-loop containing nucleotide triphosphate hydrolases"/>
    <property type="match status" value="1"/>
</dbReference>
<dbReference type="PROSITE" id="PS00674">
    <property type="entry name" value="AAA"/>
    <property type="match status" value="1"/>
</dbReference>
<evidence type="ECO:0000259" key="15">
    <source>
        <dbReference type="SMART" id="SM01024"/>
    </source>
</evidence>
<feature type="compositionally biased region" description="Basic residues" evidence="13">
    <location>
        <begin position="548"/>
        <end position="565"/>
    </location>
</feature>
<dbReference type="SUPFAM" id="SSF52540">
    <property type="entry name" value="P-loop containing nucleoside triphosphate hydrolases"/>
    <property type="match status" value="1"/>
</dbReference>
<keyword evidence="6" id="KW-0378">Hydrolase</keyword>
<organism evidence="16 17">
    <name type="scientific">Paramarasmius palmivorus</name>
    <dbReference type="NCBI Taxonomy" id="297713"/>
    <lineage>
        <taxon>Eukaryota</taxon>
        <taxon>Fungi</taxon>
        <taxon>Dikarya</taxon>
        <taxon>Basidiomycota</taxon>
        <taxon>Agaricomycotina</taxon>
        <taxon>Agaricomycetes</taxon>
        <taxon>Agaricomycetidae</taxon>
        <taxon>Agaricales</taxon>
        <taxon>Marasmiineae</taxon>
        <taxon>Marasmiaceae</taxon>
        <taxon>Paramarasmius</taxon>
    </lineage>
</organism>
<dbReference type="Pfam" id="PF08740">
    <property type="entry name" value="BCS1_N"/>
    <property type="match status" value="1"/>
</dbReference>
<evidence type="ECO:0000256" key="10">
    <source>
        <dbReference type="ARBA" id="ARBA00023136"/>
    </source>
</evidence>
<dbReference type="Proteomes" id="UP001383192">
    <property type="component" value="Unassembled WGS sequence"/>
</dbReference>
<evidence type="ECO:0008006" key="18">
    <source>
        <dbReference type="Google" id="ProtNLM"/>
    </source>
</evidence>
<dbReference type="InterPro" id="IPR003593">
    <property type="entry name" value="AAA+_ATPase"/>
</dbReference>
<keyword evidence="5" id="KW-0999">Mitochondrion inner membrane</keyword>
<feature type="region of interest" description="Disordered" evidence="13">
    <location>
        <begin position="543"/>
        <end position="616"/>
    </location>
</feature>
<evidence type="ECO:0000256" key="4">
    <source>
        <dbReference type="ARBA" id="ARBA00022741"/>
    </source>
</evidence>
<feature type="region of interest" description="Disordered" evidence="13">
    <location>
        <begin position="333"/>
        <end position="368"/>
    </location>
</feature>
<evidence type="ECO:0000256" key="11">
    <source>
        <dbReference type="ARBA" id="ARBA00048778"/>
    </source>
</evidence>
<feature type="compositionally biased region" description="Basic and acidic residues" evidence="13">
    <location>
        <begin position="585"/>
        <end position="602"/>
    </location>
</feature>
<feature type="domain" description="BCS1 N-terminal" evidence="15">
    <location>
        <begin position="67"/>
        <end position="233"/>
    </location>
</feature>
<evidence type="ECO:0000256" key="12">
    <source>
        <dbReference type="RuleBase" id="RU003651"/>
    </source>
</evidence>
<dbReference type="SMART" id="SM01024">
    <property type="entry name" value="BCS1_N"/>
    <property type="match status" value="1"/>
</dbReference>
<sequence>MAEQLQQVLSNFLQASVPISPASNSSNVLASNTTQNSTQTSPIPGSLLAMIPILFSFSGLHDWVKIVLLGGFFETCRRTFSMLYQKVIESFYMVATFDEEDASYQWMMVWLSKQPAWSSIREVEVSTETYGADSSAINIDDDEDDELDMKVNTKTLLHTFPLKDVLNVVQAALLDRYAYAGAITMGKDQYIDVEEARRAYLDAQEHKMCIWSADSTNNWRQVARREKRSLKSIVLDPGVKDLIISDARDFLSSRKWYTERGIPFRRGYLLYGAPGSGKTSLIHSMAGELELDVYIISLSRIGLDDAGLDQLINDLPERCVALMEDIDAAFTHGLTREPEDDKGEDSGDEKKSGPKSGPGSGTGASGLLNALDGIGAQEGRILFATTNKYTSLDPALCRPGRMDIHIEFKLASKYQARELFKRFYNPSDSLEEVAEAVGIYSKDLNSTSDNDSGYTSSVDESETPGTDVDSSKPVVWGSMHHERAHKLTMSRINTLAERFAAAIPERQISMASLQGYLMNYKIRAVDAVKDVEAWIEKVLKEKQEKEQKKKGRQRRREAKEKRKAKKSDSDEEESEPKTRRQRKAGHVDEQKGPGMDTKKSAKEPSNTSTTDDTDST</sequence>
<dbReference type="InterPro" id="IPR050747">
    <property type="entry name" value="Mitochondrial_chaperone_BCS1"/>
</dbReference>
<evidence type="ECO:0000256" key="1">
    <source>
        <dbReference type="ARBA" id="ARBA00004434"/>
    </source>
</evidence>
<reference evidence="16 17" key="1">
    <citation type="submission" date="2024-01" db="EMBL/GenBank/DDBJ databases">
        <title>A draft genome for a cacao thread blight-causing isolate of Paramarasmius palmivorus.</title>
        <authorList>
            <person name="Baruah I.K."/>
            <person name="Bukari Y."/>
            <person name="Amoako-Attah I."/>
            <person name="Meinhardt L.W."/>
            <person name="Bailey B.A."/>
            <person name="Cohen S.P."/>
        </authorList>
    </citation>
    <scope>NUCLEOTIDE SEQUENCE [LARGE SCALE GENOMIC DNA]</scope>
    <source>
        <strain evidence="16 17">GH-12</strain>
    </source>
</reference>
<dbReference type="InterPro" id="IPR003959">
    <property type="entry name" value="ATPase_AAA_core"/>
</dbReference>
<protein>
    <recommendedName>
        <fullName evidence="18">P-loop containing nucleoside triphosphate hydrolase protein</fullName>
    </recommendedName>
</protein>
<evidence type="ECO:0000256" key="8">
    <source>
        <dbReference type="ARBA" id="ARBA00022989"/>
    </source>
</evidence>
<feature type="region of interest" description="Disordered" evidence="13">
    <location>
        <begin position="447"/>
        <end position="473"/>
    </location>
</feature>
<evidence type="ECO:0000256" key="5">
    <source>
        <dbReference type="ARBA" id="ARBA00022792"/>
    </source>
</evidence>
<feature type="domain" description="AAA+ ATPase" evidence="14">
    <location>
        <begin position="264"/>
        <end position="412"/>
    </location>
</feature>
<dbReference type="InterPro" id="IPR003960">
    <property type="entry name" value="ATPase_AAA_CS"/>
</dbReference>
<name>A0AAW0EEP9_9AGAR</name>
<accession>A0AAW0EEP9</accession>
<evidence type="ECO:0000256" key="2">
    <source>
        <dbReference type="ARBA" id="ARBA00007448"/>
    </source>
</evidence>
<dbReference type="InterPro" id="IPR057495">
    <property type="entry name" value="AAA_lid_BCS1"/>
</dbReference>
<evidence type="ECO:0000256" key="7">
    <source>
        <dbReference type="ARBA" id="ARBA00022840"/>
    </source>
</evidence>
<dbReference type="Pfam" id="PF00004">
    <property type="entry name" value="AAA"/>
    <property type="match status" value="1"/>
</dbReference>
<evidence type="ECO:0000256" key="13">
    <source>
        <dbReference type="SAM" id="MobiDB-lite"/>
    </source>
</evidence>
<keyword evidence="4 12" id="KW-0547">Nucleotide-binding</keyword>
<keyword evidence="9" id="KW-0496">Mitochondrion</keyword>
<dbReference type="Pfam" id="PF25426">
    <property type="entry name" value="AAA_lid_BCS1"/>
    <property type="match status" value="1"/>
</dbReference>